<proteinExistence type="predicted"/>
<accession>A0A177SYS5</accession>
<evidence type="ECO:0000256" key="1">
    <source>
        <dbReference type="SAM" id="MobiDB-lite"/>
    </source>
</evidence>
<feature type="compositionally biased region" description="Polar residues" evidence="1">
    <location>
        <begin position="97"/>
        <end position="118"/>
    </location>
</feature>
<feature type="compositionally biased region" description="Low complexity" evidence="1">
    <location>
        <begin position="83"/>
        <end position="96"/>
    </location>
</feature>
<gene>
    <name evidence="2" type="ORF">A4X13_0g8994</name>
</gene>
<reference evidence="2" key="2">
    <citation type="journal article" date="2019" name="IMA Fungus">
        <title>Genome sequencing and comparison of five Tilletia species to identify candidate genes for the detection of regulated species infecting wheat.</title>
        <authorList>
            <person name="Nguyen H.D.T."/>
            <person name="Sultana T."/>
            <person name="Kesanakurti P."/>
            <person name="Hambleton S."/>
        </authorList>
    </citation>
    <scope>NUCLEOTIDE SEQUENCE</scope>
    <source>
        <strain evidence="2">DAOMC 236416</strain>
    </source>
</reference>
<evidence type="ECO:0000313" key="3">
    <source>
        <dbReference type="Proteomes" id="UP000077521"/>
    </source>
</evidence>
<name>A0A177SYS5_9BASI</name>
<keyword evidence="3" id="KW-1185">Reference proteome</keyword>
<dbReference type="Proteomes" id="UP000077521">
    <property type="component" value="Unassembled WGS sequence"/>
</dbReference>
<organism evidence="2 3">
    <name type="scientific">Tilletia indica</name>
    <dbReference type="NCBI Taxonomy" id="43049"/>
    <lineage>
        <taxon>Eukaryota</taxon>
        <taxon>Fungi</taxon>
        <taxon>Dikarya</taxon>
        <taxon>Basidiomycota</taxon>
        <taxon>Ustilaginomycotina</taxon>
        <taxon>Exobasidiomycetes</taxon>
        <taxon>Tilletiales</taxon>
        <taxon>Tilletiaceae</taxon>
        <taxon>Tilletia</taxon>
    </lineage>
</organism>
<evidence type="ECO:0000313" key="2">
    <source>
        <dbReference type="EMBL" id="KAE8236893.1"/>
    </source>
</evidence>
<comment type="caution">
    <text evidence="2">The sequence shown here is derived from an EMBL/GenBank/DDBJ whole genome shotgun (WGS) entry which is preliminary data.</text>
</comment>
<reference evidence="2" key="1">
    <citation type="submission" date="2016-04" db="EMBL/GenBank/DDBJ databases">
        <authorList>
            <person name="Nguyen H.D."/>
            <person name="Samba Siva P."/>
            <person name="Cullis J."/>
            <person name="Levesque C.A."/>
            <person name="Hambleton S."/>
        </authorList>
    </citation>
    <scope>NUCLEOTIDE SEQUENCE</scope>
    <source>
        <strain evidence="2">DAOMC 236416</strain>
    </source>
</reference>
<feature type="region of interest" description="Disordered" evidence="1">
    <location>
        <begin position="1"/>
        <end position="118"/>
    </location>
</feature>
<protein>
    <submittedName>
        <fullName evidence="2">Uncharacterized protein</fullName>
    </submittedName>
</protein>
<dbReference type="EMBL" id="LWDF02002016">
    <property type="protein sequence ID" value="KAE8236893.1"/>
    <property type="molecule type" value="Genomic_DNA"/>
</dbReference>
<dbReference type="AlphaFoldDB" id="A0A177SYS5"/>
<sequence length="118" mass="13050">MPLLRRSADPGSPGTDEASDQQEPRPISARASSLHLRGSPIQEAIWSPLSVRSPPSPQRARHIRARATPTWRSSVKRGHRTQAWRIAQAPRQPQQQHGINTKCLSSFGDTTSRTSQAL</sequence>